<evidence type="ECO:0000313" key="1">
    <source>
        <dbReference type="EMBL" id="CAD8126500.1"/>
    </source>
</evidence>
<name>A0A8S1RHN3_9CILI</name>
<organism evidence="1 2">
    <name type="scientific">Paramecium sonneborni</name>
    <dbReference type="NCBI Taxonomy" id="65129"/>
    <lineage>
        <taxon>Eukaryota</taxon>
        <taxon>Sar</taxon>
        <taxon>Alveolata</taxon>
        <taxon>Ciliophora</taxon>
        <taxon>Intramacronucleata</taxon>
        <taxon>Oligohymenophorea</taxon>
        <taxon>Peniculida</taxon>
        <taxon>Parameciidae</taxon>
        <taxon>Paramecium</taxon>
    </lineage>
</organism>
<dbReference type="Proteomes" id="UP000692954">
    <property type="component" value="Unassembled WGS sequence"/>
</dbReference>
<protein>
    <submittedName>
        <fullName evidence="1">Uncharacterized protein</fullName>
    </submittedName>
</protein>
<proteinExistence type="predicted"/>
<keyword evidence="2" id="KW-1185">Reference proteome</keyword>
<comment type="caution">
    <text evidence="1">The sequence shown here is derived from an EMBL/GenBank/DDBJ whole genome shotgun (WGS) entry which is preliminary data.</text>
</comment>
<accession>A0A8S1RHN3</accession>
<gene>
    <name evidence="1" type="ORF">PSON_ATCC_30995.1.T1670137</name>
</gene>
<dbReference type="EMBL" id="CAJJDN010000167">
    <property type="protein sequence ID" value="CAD8126500.1"/>
    <property type="molecule type" value="Genomic_DNA"/>
</dbReference>
<evidence type="ECO:0000313" key="2">
    <source>
        <dbReference type="Proteomes" id="UP000692954"/>
    </source>
</evidence>
<sequence length="160" mass="17747">MCSNDLCQCCISCQLKRLRLRLLDVIIMQKCNKSFFTCPASFSANLDLNADTKNAKYSKVIVKQIQLVQLVKPQLANAGCALEIGFGKQWTAANFDGVGLTTDTFCVTQSTLDKLKFCIKKDATACQPGTCEDIPSPANKQIMICIQSNFILQIKILRQQ</sequence>
<dbReference type="AlphaFoldDB" id="A0A8S1RHN3"/>
<reference evidence="1" key="1">
    <citation type="submission" date="2021-01" db="EMBL/GenBank/DDBJ databases">
        <authorList>
            <consortium name="Genoscope - CEA"/>
            <person name="William W."/>
        </authorList>
    </citation>
    <scope>NUCLEOTIDE SEQUENCE</scope>
</reference>